<dbReference type="Pfam" id="PF09619">
    <property type="entry name" value="YscW"/>
    <property type="match status" value="1"/>
</dbReference>
<dbReference type="InterPro" id="IPR036328">
    <property type="entry name" value="MliC_sf"/>
</dbReference>
<name>A0A0G3BJM6_9BURK</name>
<gene>
    <name evidence="6" type="ORF">AAW51_0054</name>
</gene>
<evidence type="ECO:0000256" key="3">
    <source>
        <dbReference type="ARBA" id="ARBA00023139"/>
    </source>
</evidence>
<evidence type="ECO:0000313" key="7">
    <source>
        <dbReference type="Proteomes" id="UP000035352"/>
    </source>
</evidence>
<evidence type="ECO:0000256" key="4">
    <source>
        <dbReference type="ARBA" id="ARBA00023288"/>
    </source>
</evidence>
<dbReference type="InterPro" id="IPR018660">
    <property type="entry name" value="MliC"/>
</dbReference>
<dbReference type="AlphaFoldDB" id="A0A0G3BJM6"/>
<accession>A0A0G3BJM6</accession>
<evidence type="ECO:0000259" key="5">
    <source>
        <dbReference type="Pfam" id="PF09864"/>
    </source>
</evidence>
<evidence type="ECO:0000256" key="1">
    <source>
        <dbReference type="ARBA" id="ARBA00022729"/>
    </source>
</evidence>
<dbReference type="Proteomes" id="UP000035352">
    <property type="component" value="Chromosome"/>
</dbReference>
<dbReference type="KEGG" id="pbh:AAW51_0054"/>
<keyword evidence="7" id="KW-1185">Reference proteome</keyword>
<proteinExistence type="predicted"/>
<dbReference type="SUPFAM" id="SSF141488">
    <property type="entry name" value="YdhA-like"/>
    <property type="match status" value="1"/>
</dbReference>
<organism evidence="6 7">
    <name type="scientific">Caldimonas brevitalea</name>
    <dbReference type="NCBI Taxonomy" id="413882"/>
    <lineage>
        <taxon>Bacteria</taxon>
        <taxon>Pseudomonadati</taxon>
        <taxon>Pseudomonadota</taxon>
        <taxon>Betaproteobacteria</taxon>
        <taxon>Burkholderiales</taxon>
        <taxon>Sphaerotilaceae</taxon>
        <taxon>Caldimonas</taxon>
    </lineage>
</organism>
<dbReference type="InterPro" id="IPR039366">
    <property type="entry name" value="Pilotin"/>
</dbReference>
<dbReference type="Gene3D" id="2.40.128.200">
    <property type="match status" value="1"/>
</dbReference>
<keyword evidence="3" id="KW-0564">Palmitate</keyword>
<dbReference type="EMBL" id="CP011371">
    <property type="protein sequence ID" value="AKJ26745.1"/>
    <property type="molecule type" value="Genomic_DNA"/>
</dbReference>
<sequence>MASAAVMAAPLTPPPSWRMSYRCDDGSRLVASFDHAGAPSRAWVSRLDQRWELPSLDSAEGALFGDGRRRLRTRGNEAWLEEGDGPSLTCRGEAAPQRLMIDREAGVRLALPPSWLPDRYVVLAVRGEEAAVLQPGAESVYVVEYQPQAAGLRSAPLLVLAVLPRRAGSDGRTAAVPRQAPLAATEERLYFGRLPGEQPYPPGSPDAQTLEVMRAALERTPHGLRDWFSLLGEPEGPQGRLSVALGLPAGARWRQGDEVEVQLLDLTQSETASVPQRLGRARATATSAAWPPRLLLPFESERIETGRPYALTARVLRNGRLVYAGESTRIPLARPAAKVALTLVSVRGDAGPTESGWLYCSGVDKRGPWRLQIGDLSSRLAWPGQRGATPAARGQWHRLDAEQPPVAVWRGGGDRDGPVVAMVREDSCADRAADLLPSTHRAWVSLPAGRVLQGCCR</sequence>
<dbReference type="Pfam" id="PF09864">
    <property type="entry name" value="MliC"/>
    <property type="match status" value="1"/>
</dbReference>
<evidence type="ECO:0000256" key="2">
    <source>
        <dbReference type="ARBA" id="ARBA00023136"/>
    </source>
</evidence>
<keyword evidence="2" id="KW-0472">Membrane</keyword>
<keyword evidence="4" id="KW-0449">Lipoprotein</keyword>
<dbReference type="STRING" id="413882.AAW51_0054"/>
<reference evidence="6 7" key="1">
    <citation type="submission" date="2015-05" db="EMBL/GenBank/DDBJ databases">
        <authorList>
            <person name="Tang B."/>
            <person name="Yu Y."/>
        </authorList>
    </citation>
    <scope>NUCLEOTIDE SEQUENCE [LARGE SCALE GENOMIC DNA]</scope>
    <source>
        <strain evidence="6 7">DSM 7029</strain>
    </source>
</reference>
<protein>
    <recommendedName>
        <fullName evidence="5">C-type lysozyme inhibitor domain-containing protein</fullName>
    </recommendedName>
</protein>
<feature type="domain" description="C-type lysozyme inhibitor" evidence="5">
    <location>
        <begin position="21"/>
        <end position="85"/>
    </location>
</feature>
<evidence type="ECO:0000313" key="6">
    <source>
        <dbReference type="EMBL" id="AKJ26745.1"/>
    </source>
</evidence>
<keyword evidence="1" id="KW-0732">Signal</keyword>